<name>A0A1L2CUZ7_9CAUD</name>
<organism evidence="1 2">
    <name type="scientific">Pectobacterium phage vB_PcaM_CBB</name>
    <dbReference type="NCBI Taxonomy" id="2772511"/>
    <lineage>
        <taxon>Viruses</taxon>
        <taxon>Duplodnaviria</taxon>
        <taxon>Heunggongvirae</taxon>
        <taxon>Uroviricota</taxon>
        <taxon>Caudoviricetes</taxon>
        <taxon>Mimasvirus</taxon>
        <taxon>Mimasvirus CBB</taxon>
    </lineage>
</organism>
<reference evidence="2" key="1">
    <citation type="submission" date="2016-01" db="EMBL/GenBank/DDBJ databases">
        <title>Isolation and Characterization of Enterobacteria phage CBB.</title>
        <authorList>
            <person name="Buttimer C.T.H."/>
            <person name="Hendrix H."/>
            <person name="Alexandre H."/>
            <person name="O'Mahony J."/>
            <person name="Lavigne R."/>
            <person name="Coffey A."/>
        </authorList>
    </citation>
    <scope>NUCLEOTIDE SEQUENCE [LARGE SCALE GENOMIC DNA]</scope>
</reference>
<proteinExistence type="predicted"/>
<evidence type="ECO:0000313" key="2">
    <source>
        <dbReference type="Proteomes" id="UP000223891"/>
    </source>
</evidence>
<dbReference type="Proteomes" id="UP000223891">
    <property type="component" value="Segment"/>
</dbReference>
<sequence>MNEYKTYPFVTVIEHDEIIYYGIIKIKSKQYMTLYCFHEMDESLQEELLLLANNWWWQSNRTIPICLFMQEEMEKFEPFTKRFNTDQVKVHSGPVISLSDLPTKRIKRRNVALKKRK</sequence>
<accession>A0A1L2CUZ7</accession>
<dbReference type="EMBL" id="KU574722">
    <property type="protein sequence ID" value="AMM43852.1"/>
    <property type="molecule type" value="Genomic_DNA"/>
</dbReference>
<keyword evidence="2" id="KW-1185">Reference proteome</keyword>
<protein>
    <submittedName>
        <fullName evidence="1">Uncharacterized protein</fullName>
    </submittedName>
</protein>
<gene>
    <name evidence="1" type="ORF">CBB_288</name>
</gene>
<evidence type="ECO:0000313" key="1">
    <source>
        <dbReference type="EMBL" id="AMM43852.1"/>
    </source>
</evidence>